<evidence type="ECO:0000313" key="2">
    <source>
        <dbReference type="EMBL" id="OIJ17639.1"/>
    </source>
</evidence>
<gene>
    <name evidence="2" type="ORF">BKP37_04100</name>
</gene>
<sequence>MSEIIYYKSEDAKIIVTDRYIRIFELSYKIEHIRSGEAFVGKPDQTVNFSLALIGIVCITLGKVRSGQLNQILDIHVLFSASNYFDLIGLVFILITLLITLPQSERYAIKLKFKSGKQKVIMITEKKHFIELSKINKAIKQAIRYSDFKTKIS</sequence>
<dbReference type="AlphaFoldDB" id="A0A1S2LYS5"/>
<keyword evidence="3" id="KW-1185">Reference proteome</keyword>
<name>A0A1S2LYS5_9BACI</name>
<feature type="transmembrane region" description="Helical" evidence="1">
    <location>
        <begin position="84"/>
        <end position="102"/>
    </location>
</feature>
<dbReference type="Pfam" id="PF19744">
    <property type="entry name" value="DUF6232"/>
    <property type="match status" value="1"/>
</dbReference>
<dbReference type="RefSeq" id="WP_071308363.1">
    <property type="nucleotide sequence ID" value="NZ_MLQR01000001.1"/>
</dbReference>
<keyword evidence="1" id="KW-0812">Transmembrane</keyword>
<dbReference type="InterPro" id="IPR045629">
    <property type="entry name" value="DUF6232"/>
</dbReference>
<dbReference type="EMBL" id="MLQR01000001">
    <property type="protein sequence ID" value="OIJ17639.1"/>
    <property type="molecule type" value="Genomic_DNA"/>
</dbReference>
<reference evidence="2 3" key="1">
    <citation type="submission" date="2016-10" db="EMBL/GenBank/DDBJ databases">
        <title>Draft genome sequences of four alkaliphilic bacteria belonging to the Anaerobacillus genus.</title>
        <authorList>
            <person name="Bassil N.M."/>
            <person name="Lloyd J.R."/>
        </authorList>
    </citation>
    <scope>NUCLEOTIDE SEQUENCE [LARGE SCALE GENOMIC DNA]</scope>
    <source>
        <strain evidence="2 3">DSM 18345</strain>
    </source>
</reference>
<dbReference type="Proteomes" id="UP000179524">
    <property type="component" value="Unassembled WGS sequence"/>
</dbReference>
<keyword evidence="1" id="KW-0472">Membrane</keyword>
<organism evidence="2 3">
    <name type="scientific">Anaerobacillus alkalilacustris</name>
    <dbReference type="NCBI Taxonomy" id="393763"/>
    <lineage>
        <taxon>Bacteria</taxon>
        <taxon>Bacillati</taxon>
        <taxon>Bacillota</taxon>
        <taxon>Bacilli</taxon>
        <taxon>Bacillales</taxon>
        <taxon>Bacillaceae</taxon>
        <taxon>Anaerobacillus</taxon>
    </lineage>
</organism>
<dbReference type="OrthoDB" id="2968855at2"/>
<protein>
    <submittedName>
        <fullName evidence="2">Uncharacterized protein</fullName>
    </submittedName>
</protein>
<keyword evidence="1" id="KW-1133">Transmembrane helix</keyword>
<comment type="caution">
    <text evidence="2">The sequence shown here is derived from an EMBL/GenBank/DDBJ whole genome shotgun (WGS) entry which is preliminary data.</text>
</comment>
<feature type="transmembrane region" description="Helical" evidence="1">
    <location>
        <begin position="46"/>
        <end position="64"/>
    </location>
</feature>
<proteinExistence type="predicted"/>
<accession>A0A1S2LYS5</accession>
<evidence type="ECO:0000313" key="3">
    <source>
        <dbReference type="Proteomes" id="UP000179524"/>
    </source>
</evidence>
<evidence type="ECO:0000256" key="1">
    <source>
        <dbReference type="SAM" id="Phobius"/>
    </source>
</evidence>